<dbReference type="AlphaFoldDB" id="A0A427AC32"/>
<dbReference type="Proteomes" id="UP000287651">
    <property type="component" value="Unassembled WGS sequence"/>
</dbReference>
<gene>
    <name evidence="1" type="ORF">B296_00026642</name>
</gene>
<evidence type="ECO:0000313" key="2">
    <source>
        <dbReference type="Proteomes" id="UP000287651"/>
    </source>
</evidence>
<evidence type="ECO:0000313" key="1">
    <source>
        <dbReference type="EMBL" id="RRT73711.1"/>
    </source>
</evidence>
<protein>
    <submittedName>
        <fullName evidence="1">Uncharacterized protein</fullName>
    </submittedName>
</protein>
<accession>A0A427AC32</accession>
<organism evidence="1 2">
    <name type="scientific">Ensete ventricosum</name>
    <name type="common">Abyssinian banana</name>
    <name type="synonym">Musa ensete</name>
    <dbReference type="NCBI Taxonomy" id="4639"/>
    <lineage>
        <taxon>Eukaryota</taxon>
        <taxon>Viridiplantae</taxon>
        <taxon>Streptophyta</taxon>
        <taxon>Embryophyta</taxon>
        <taxon>Tracheophyta</taxon>
        <taxon>Spermatophyta</taxon>
        <taxon>Magnoliopsida</taxon>
        <taxon>Liliopsida</taxon>
        <taxon>Zingiberales</taxon>
        <taxon>Musaceae</taxon>
        <taxon>Ensete</taxon>
    </lineage>
</organism>
<proteinExistence type="predicted"/>
<name>A0A427AC32_ENSVE</name>
<sequence>MSSGPPSPVDARVLRDLEVMKAGHDLDTTVIEGSLAAIRERYNISTEYGLHVPRSGQRPYSSDAPGVLDWLAHPIGNVPPYLSEEESVLVDQMDLGDLRGMPKVSGGKTLRFVLQCRLGRSVSPQREKPRRLFP</sequence>
<comment type="caution">
    <text evidence="1">The sequence shown here is derived from an EMBL/GenBank/DDBJ whole genome shotgun (WGS) entry which is preliminary data.</text>
</comment>
<reference evidence="1 2" key="1">
    <citation type="journal article" date="2014" name="Agronomy (Basel)">
        <title>A Draft Genome Sequence for Ensete ventricosum, the Drought-Tolerant Tree Against Hunger.</title>
        <authorList>
            <person name="Harrison J."/>
            <person name="Moore K.A."/>
            <person name="Paszkiewicz K."/>
            <person name="Jones T."/>
            <person name="Grant M."/>
            <person name="Ambacheew D."/>
            <person name="Muzemil S."/>
            <person name="Studholme D.J."/>
        </authorList>
    </citation>
    <scope>NUCLEOTIDE SEQUENCE [LARGE SCALE GENOMIC DNA]</scope>
</reference>
<dbReference type="EMBL" id="AMZH03003011">
    <property type="protein sequence ID" value="RRT73711.1"/>
    <property type="molecule type" value="Genomic_DNA"/>
</dbReference>